<dbReference type="RefSeq" id="WP_156743648.1">
    <property type="nucleotide sequence ID" value="NZ_CACRYJ010000069.1"/>
</dbReference>
<feature type="compositionally biased region" description="Low complexity" evidence="1">
    <location>
        <begin position="56"/>
        <end position="65"/>
    </location>
</feature>
<keyword evidence="2" id="KW-1133">Transmembrane helix</keyword>
<feature type="transmembrane region" description="Helical" evidence="2">
    <location>
        <begin position="123"/>
        <end position="145"/>
    </location>
</feature>
<keyword evidence="2" id="KW-0812">Transmembrane</keyword>
<evidence type="ECO:0000313" key="4">
    <source>
        <dbReference type="Proteomes" id="UP000419743"/>
    </source>
</evidence>
<evidence type="ECO:0000313" key="3">
    <source>
        <dbReference type="EMBL" id="VZO40376.1"/>
    </source>
</evidence>
<dbReference type="AlphaFoldDB" id="A0A7M4DSD2"/>
<feature type="region of interest" description="Disordered" evidence="1">
    <location>
        <begin position="1"/>
        <end position="118"/>
    </location>
</feature>
<sequence>MNGPTSGGEPRPGDGAREPSDADVEASWAEITARLGPLGEGLTEQAADLERLNRSAEPGLAGAADDAGDAGDEPDDDLDDDPDRTEATSAVGPGPRDYGVDETEDDHGYVPPEPEPLDTSDPLVTMAWIGAIGGPVATVLALILWAGAPQLFYVGALVCSLIGWGILLWRMPKDPSDDDGAVV</sequence>
<feature type="compositionally biased region" description="Basic and acidic residues" evidence="1">
    <location>
        <begin position="11"/>
        <end position="20"/>
    </location>
</feature>
<keyword evidence="2" id="KW-0472">Membrane</keyword>
<feature type="compositionally biased region" description="Acidic residues" evidence="1">
    <location>
        <begin position="66"/>
        <end position="83"/>
    </location>
</feature>
<dbReference type="Proteomes" id="UP000419743">
    <property type="component" value="Unassembled WGS sequence"/>
</dbReference>
<evidence type="ECO:0000256" key="1">
    <source>
        <dbReference type="SAM" id="MobiDB-lite"/>
    </source>
</evidence>
<organism evidence="3 4">
    <name type="scientific">Occultella aeris</name>
    <dbReference type="NCBI Taxonomy" id="2761496"/>
    <lineage>
        <taxon>Bacteria</taxon>
        <taxon>Bacillati</taxon>
        <taxon>Actinomycetota</taxon>
        <taxon>Actinomycetes</taxon>
        <taxon>Micrococcales</taxon>
        <taxon>Ruaniaceae</taxon>
        <taxon>Occultella</taxon>
    </lineage>
</organism>
<evidence type="ECO:0000256" key="2">
    <source>
        <dbReference type="SAM" id="Phobius"/>
    </source>
</evidence>
<dbReference type="EMBL" id="CACRYJ010000069">
    <property type="protein sequence ID" value="VZO40376.1"/>
    <property type="molecule type" value="Genomic_DNA"/>
</dbReference>
<protein>
    <submittedName>
        <fullName evidence="3">Uncharacterized protein</fullName>
    </submittedName>
</protein>
<proteinExistence type="predicted"/>
<keyword evidence="4" id="KW-1185">Reference proteome</keyword>
<name>A0A7M4DSD2_9MICO</name>
<feature type="transmembrane region" description="Helical" evidence="2">
    <location>
        <begin position="151"/>
        <end position="169"/>
    </location>
</feature>
<comment type="caution">
    <text evidence="3">The sequence shown here is derived from an EMBL/GenBank/DDBJ whole genome shotgun (WGS) entry which is preliminary data.</text>
</comment>
<gene>
    <name evidence="3" type="ORF">HALOF300_05080</name>
</gene>
<accession>A0A7M4DSD2</accession>
<reference evidence="3 4" key="1">
    <citation type="submission" date="2019-11" db="EMBL/GenBank/DDBJ databases">
        <authorList>
            <person name="Criscuolo A."/>
        </authorList>
    </citation>
    <scope>NUCLEOTIDE SEQUENCE [LARGE SCALE GENOMIC DNA]</scope>
    <source>
        <strain evidence="3">CIP111667</strain>
    </source>
</reference>